<dbReference type="AlphaFoldDB" id="A0AAV7PWA6"/>
<evidence type="ECO:0000313" key="3">
    <source>
        <dbReference type="Proteomes" id="UP001066276"/>
    </source>
</evidence>
<feature type="compositionally biased region" description="Basic and acidic residues" evidence="1">
    <location>
        <begin position="19"/>
        <end position="33"/>
    </location>
</feature>
<evidence type="ECO:0000313" key="2">
    <source>
        <dbReference type="EMBL" id="KAJ1131484.1"/>
    </source>
</evidence>
<keyword evidence="3" id="KW-1185">Reference proteome</keyword>
<accession>A0AAV7PWA6</accession>
<name>A0AAV7PWA6_PLEWA</name>
<proteinExistence type="predicted"/>
<feature type="region of interest" description="Disordered" evidence="1">
    <location>
        <begin position="1"/>
        <end position="96"/>
    </location>
</feature>
<sequence>MERDRPVRAGASGPARGSAETRRGRDPALDRRLGRGRLGSQTHTQAPVRADPADRNLRAQLTTLGKRGETKPSAVGPRAHRHPAPKHWGSPWGRPAWAQLETVPGDWNERCTPRRGVIGEGSGAPQQNLTHGRRPELGLTEALQQIL</sequence>
<dbReference type="Proteomes" id="UP001066276">
    <property type="component" value="Chromosome 7"/>
</dbReference>
<evidence type="ECO:0000256" key="1">
    <source>
        <dbReference type="SAM" id="MobiDB-lite"/>
    </source>
</evidence>
<protein>
    <submittedName>
        <fullName evidence="2">Uncharacterized protein</fullName>
    </submittedName>
</protein>
<comment type="caution">
    <text evidence="2">The sequence shown here is derived from an EMBL/GenBank/DDBJ whole genome shotgun (WGS) entry which is preliminary data.</text>
</comment>
<dbReference type="EMBL" id="JANPWB010000011">
    <property type="protein sequence ID" value="KAJ1131484.1"/>
    <property type="molecule type" value="Genomic_DNA"/>
</dbReference>
<gene>
    <name evidence="2" type="ORF">NDU88_009820</name>
</gene>
<organism evidence="2 3">
    <name type="scientific">Pleurodeles waltl</name>
    <name type="common">Iberian ribbed newt</name>
    <dbReference type="NCBI Taxonomy" id="8319"/>
    <lineage>
        <taxon>Eukaryota</taxon>
        <taxon>Metazoa</taxon>
        <taxon>Chordata</taxon>
        <taxon>Craniata</taxon>
        <taxon>Vertebrata</taxon>
        <taxon>Euteleostomi</taxon>
        <taxon>Amphibia</taxon>
        <taxon>Batrachia</taxon>
        <taxon>Caudata</taxon>
        <taxon>Salamandroidea</taxon>
        <taxon>Salamandridae</taxon>
        <taxon>Pleurodelinae</taxon>
        <taxon>Pleurodeles</taxon>
    </lineage>
</organism>
<reference evidence="2" key="1">
    <citation type="journal article" date="2022" name="bioRxiv">
        <title>Sequencing and chromosome-scale assembly of the giantPleurodeles waltlgenome.</title>
        <authorList>
            <person name="Brown T."/>
            <person name="Elewa A."/>
            <person name="Iarovenko S."/>
            <person name="Subramanian E."/>
            <person name="Araus A.J."/>
            <person name="Petzold A."/>
            <person name="Susuki M."/>
            <person name="Suzuki K.-i.T."/>
            <person name="Hayashi T."/>
            <person name="Toyoda A."/>
            <person name="Oliveira C."/>
            <person name="Osipova E."/>
            <person name="Leigh N.D."/>
            <person name="Simon A."/>
            <person name="Yun M.H."/>
        </authorList>
    </citation>
    <scope>NUCLEOTIDE SEQUENCE</scope>
    <source>
        <strain evidence="2">20211129_DDA</strain>
        <tissue evidence="2">Liver</tissue>
    </source>
</reference>
<feature type="compositionally biased region" description="Low complexity" evidence="1">
    <location>
        <begin position="8"/>
        <end position="18"/>
    </location>
</feature>